<evidence type="ECO:0000313" key="3">
    <source>
        <dbReference type="Proteomes" id="UP000799778"/>
    </source>
</evidence>
<dbReference type="GeneID" id="54288377"/>
<name>A0A6A5XZW4_9PLEO</name>
<protein>
    <submittedName>
        <fullName evidence="2">Uncharacterized protein</fullName>
    </submittedName>
</protein>
<feature type="compositionally biased region" description="Basic and acidic residues" evidence="1">
    <location>
        <begin position="242"/>
        <end position="251"/>
    </location>
</feature>
<dbReference type="OrthoDB" id="3692888at2759"/>
<gene>
    <name evidence="2" type="ORF">BU24DRAFT_449902</name>
</gene>
<feature type="compositionally biased region" description="Low complexity" evidence="1">
    <location>
        <begin position="13"/>
        <end position="27"/>
    </location>
</feature>
<dbReference type="RefSeq" id="XP_033386802.1">
    <property type="nucleotide sequence ID" value="XM_033530980.1"/>
</dbReference>
<feature type="region of interest" description="Disordered" evidence="1">
    <location>
        <begin position="154"/>
        <end position="175"/>
    </location>
</feature>
<feature type="compositionally biased region" description="Polar residues" evidence="1">
    <location>
        <begin position="259"/>
        <end position="271"/>
    </location>
</feature>
<keyword evidence="3" id="KW-1185">Reference proteome</keyword>
<evidence type="ECO:0000256" key="1">
    <source>
        <dbReference type="SAM" id="MobiDB-lite"/>
    </source>
</evidence>
<sequence>MMGRLTKTETAKASRGANRSSRAASTIPKKRKPSPKTSTERRKVRKKTSTGIEHENESETENASTQAEIEELKAELKAAVARSEGLEVQIERDQMDHIQELQKKEADIDVLKSLLEGAKKELSNHKDERAKFEANTMNTIATLAAERDQLLRQSEKPKPPNPHHPSPRRASPAPVAAAVNPAHLDENMRVENVRKTYLSIKRRYDTLCCITKEVVRCTRGMYLSNFGDFGRLLEQLRNAMEDQDKPAEHPGVEGGKSGLTATPLSVDSQGTVGKGSQGPQA</sequence>
<dbReference type="AlphaFoldDB" id="A0A6A5XZW4"/>
<feature type="region of interest" description="Disordered" evidence="1">
    <location>
        <begin position="1"/>
        <end position="67"/>
    </location>
</feature>
<accession>A0A6A5XZW4</accession>
<feature type="region of interest" description="Disordered" evidence="1">
    <location>
        <begin position="242"/>
        <end position="281"/>
    </location>
</feature>
<proteinExistence type="predicted"/>
<feature type="compositionally biased region" description="Gly residues" evidence="1">
    <location>
        <begin position="272"/>
        <end position="281"/>
    </location>
</feature>
<dbReference type="EMBL" id="ML978068">
    <property type="protein sequence ID" value="KAF2018463.1"/>
    <property type="molecule type" value="Genomic_DNA"/>
</dbReference>
<evidence type="ECO:0000313" key="2">
    <source>
        <dbReference type="EMBL" id="KAF2018463.1"/>
    </source>
</evidence>
<organism evidence="2 3">
    <name type="scientific">Aaosphaeria arxii CBS 175.79</name>
    <dbReference type="NCBI Taxonomy" id="1450172"/>
    <lineage>
        <taxon>Eukaryota</taxon>
        <taxon>Fungi</taxon>
        <taxon>Dikarya</taxon>
        <taxon>Ascomycota</taxon>
        <taxon>Pezizomycotina</taxon>
        <taxon>Dothideomycetes</taxon>
        <taxon>Pleosporomycetidae</taxon>
        <taxon>Pleosporales</taxon>
        <taxon>Pleosporales incertae sedis</taxon>
        <taxon>Aaosphaeria</taxon>
    </lineage>
</organism>
<feature type="compositionally biased region" description="Basic and acidic residues" evidence="1">
    <location>
        <begin position="1"/>
        <end position="12"/>
    </location>
</feature>
<reference evidence="2" key="1">
    <citation type="journal article" date="2020" name="Stud. Mycol.">
        <title>101 Dothideomycetes genomes: a test case for predicting lifestyles and emergence of pathogens.</title>
        <authorList>
            <person name="Haridas S."/>
            <person name="Albert R."/>
            <person name="Binder M."/>
            <person name="Bloem J."/>
            <person name="Labutti K."/>
            <person name="Salamov A."/>
            <person name="Andreopoulos B."/>
            <person name="Baker S."/>
            <person name="Barry K."/>
            <person name="Bills G."/>
            <person name="Bluhm B."/>
            <person name="Cannon C."/>
            <person name="Castanera R."/>
            <person name="Culley D."/>
            <person name="Daum C."/>
            <person name="Ezra D."/>
            <person name="Gonzalez J."/>
            <person name="Henrissat B."/>
            <person name="Kuo A."/>
            <person name="Liang C."/>
            <person name="Lipzen A."/>
            <person name="Lutzoni F."/>
            <person name="Magnuson J."/>
            <person name="Mondo S."/>
            <person name="Nolan M."/>
            <person name="Ohm R."/>
            <person name="Pangilinan J."/>
            <person name="Park H.-J."/>
            <person name="Ramirez L."/>
            <person name="Alfaro M."/>
            <person name="Sun H."/>
            <person name="Tritt A."/>
            <person name="Yoshinaga Y."/>
            <person name="Zwiers L.-H."/>
            <person name="Turgeon B."/>
            <person name="Goodwin S."/>
            <person name="Spatafora J."/>
            <person name="Crous P."/>
            <person name="Grigoriev I."/>
        </authorList>
    </citation>
    <scope>NUCLEOTIDE SEQUENCE</scope>
    <source>
        <strain evidence="2">CBS 175.79</strain>
    </source>
</reference>
<dbReference type="Proteomes" id="UP000799778">
    <property type="component" value="Unassembled WGS sequence"/>
</dbReference>